<dbReference type="InterPro" id="IPR050267">
    <property type="entry name" value="Anti-sigma-factor_SerPK"/>
</dbReference>
<dbReference type="AlphaFoldDB" id="A0A5M3WKS3"/>
<dbReference type="RefSeq" id="WP_170322523.1">
    <property type="nucleotide sequence ID" value="NZ_BAAAHL010000027.1"/>
</dbReference>
<feature type="region of interest" description="Disordered" evidence="2">
    <location>
        <begin position="179"/>
        <end position="227"/>
    </location>
</feature>
<dbReference type="Proteomes" id="UP000331127">
    <property type="component" value="Unassembled WGS sequence"/>
</dbReference>
<keyword evidence="1" id="KW-0723">Serine/threonine-protein kinase</keyword>
<name>A0A5M3WKS3_9ACTN</name>
<gene>
    <name evidence="4" type="ORF">Amac_034430</name>
</gene>
<accession>A0A5M3WKS3</accession>
<dbReference type="InterPro" id="IPR003594">
    <property type="entry name" value="HATPase_dom"/>
</dbReference>
<feature type="compositionally biased region" description="Pro residues" evidence="2">
    <location>
        <begin position="184"/>
        <end position="196"/>
    </location>
</feature>
<dbReference type="CDD" id="cd16936">
    <property type="entry name" value="HATPase_RsbW-like"/>
    <property type="match status" value="1"/>
</dbReference>
<dbReference type="PANTHER" id="PTHR35526">
    <property type="entry name" value="ANTI-SIGMA-F FACTOR RSBW-RELATED"/>
    <property type="match status" value="1"/>
</dbReference>
<reference evidence="4 5" key="1">
    <citation type="submission" date="2019-10" db="EMBL/GenBank/DDBJ databases">
        <title>Whole genome shotgun sequence of Acrocarpospora macrocephala NBRC 16266.</title>
        <authorList>
            <person name="Ichikawa N."/>
            <person name="Kimura A."/>
            <person name="Kitahashi Y."/>
            <person name="Komaki H."/>
            <person name="Oguchi A."/>
        </authorList>
    </citation>
    <scope>NUCLEOTIDE SEQUENCE [LARGE SCALE GENOMIC DNA]</scope>
    <source>
        <strain evidence="4 5">NBRC 16266</strain>
    </source>
</reference>
<protein>
    <recommendedName>
        <fullName evidence="3">Histidine kinase/HSP90-like ATPase domain-containing protein</fullName>
    </recommendedName>
</protein>
<dbReference type="SUPFAM" id="SSF55874">
    <property type="entry name" value="ATPase domain of HSP90 chaperone/DNA topoisomerase II/histidine kinase"/>
    <property type="match status" value="1"/>
</dbReference>
<keyword evidence="1" id="KW-0418">Kinase</keyword>
<keyword evidence="5" id="KW-1185">Reference proteome</keyword>
<feature type="domain" description="Histidine kinase/HSP90-like ATPase" evidence="3">
    <location>
        <begin position="20"/>
        <end position="99"/>
    </location>
</feature>
<evidence type="ECO:0000259" key="3">
    <source>
        <dbReference type="Pfam" id="PF02518"/>
    </source>
</evidence>
<dbReference type="InterPro" id="IPR036890">
    <property type="entry name" value="HATPase_C_sf"/>
</dbReference>
<evidence type="ECO:0000256" key="1">
    <source>
        <dbReference type="ARBA" id="ARBA00022527"/>
    </source>
</evidence>
<evidence type="ECO:0000313" key="5">
    <source>
        <dbReference type="Proteomes" id="UP000331127"/>
    </source>
</evidence>
<evidence type="ECO:0000313" key="4">
    <source>
        <dbReference type="EMBL" id="GES09847.1"/>
    </source>
</evidence>
<dbReference type="PANTHER" id="PTHR35526:SF3">
    <property type="entry name" value="ANTI-SIGMA-F FACTOR RSBW"/>
    <property type="match status" value="1"/>
</dbReference>
<keyword evidence="1" id="KW-0808">Transferase</keyword>
<dbReference type="GO" id="GO:0004674">
    <property type="term" value="F:protein serine/threonine kinase activity"/>
    <property type="evidence" value="ECO:0007669"/>
    <property type="project" value="UniProtKB-KW"/>
</dbReference>
<comment type="caution">
    <text evidence="4">The sequence shown here is derived from an EMBL/GenBank/DDBJ whole genome shotgun (WGS) entry which is preliminary data.</text>
</comment>
<sequence length="227" mass="24270">MAVEPTAAGRFDDRLRYAVLLVSELVSNALRHSDSGRDPDGKITVQVADVDGHLHISVLDQGSASSVPYLVPDSGGGRGSRFGLRIVAEFASEWGHEYYGEGRRMVWFDLAPPLVGGQEAGWIGRGELVGGATATQRVATCPQLMLGYGISRWTAGRVLSRLTGKGYAYNAHRRGTRAAAFDRWPPPGTSMEQPPPPDDHVPASRPRLASGPDDQGARLGAVRGSAR</sequence>
<dbReference type="Pfam" id="PF02518">
    <property type="entry name" value="HATPase_c"/>
    <property type="match status" value="1"/>
</dbReference>
<evidence type="ECO:0000256" key="2">
    <source>
        <dbReference type="SAM" id="MobiDB-lite"/>
    </source>
</evidence>
<dbReference type="Gene3D" id="3.30.565.10">
    <property type="entry name" value="Histidine kinase-like ATPase, C-terminal domain"/>
    <property type="match status" value="1"/>
</dbReference>
<dbReference type="EMBL" id="BLAE01000017">
    <property type="protein sequence ID" value="GES09847.1"/>
    <property type="molecule type" value="Genomic_DNA"/>
</dbReference>
<organism evidence="4 5">
    <name type="scientific">Acrocarpospora macrocephala</name>
    <dbReference type="NCBI Taxonomy" id="150177"/>
    <lineage>
        <taxon>Bacteria</taxon>
        <taxon>Bacillati</taxon>
        <taxon>Actinomycetota</taxon>
        <taxon>Actinomycetes</taxon>
        <taxon>Streptosporangiales</taxon>
        <taxon>Streptosporangiaceae</taxon>
        <taxon>Acrocarpospora</taxon>
    </lineage>
</organism>
<proteinExistence type="predicted"/>